<dbReference type="Proteomes" id="UP000603453">
    <property type="component" value="Unassembled WGS sequence"/>
</dbReference>
<evidence type="ECO:0000256" key="3">
    <source>
        <dbReference type="ARBA" id="ARBA00023163"/>
    </source>
</evidence>
<dbReference type="PANTHER" id="PTHR33572:SF18">
    <property type="entry name" value="SPORE DEVELOPMENT REGULATOR VOSA"/>
    <property type="match status" value="1"/>
</dbReference>
<comment type="subcellular location">
    <subcellularLocation>
        <location evidence="1">Nucleus</location>
    </subcellularLocation>
</comment>
<comment type="caution">
    <text evidence="8">The sequence shown here is derived from an EMBL/GenBank/DDBJ whole genome shotgun (WGS) entry which is preliminary data.</text>
</comment>
<proteinExistence type="predicted"/>
<feature type="chain" id="PRO_5034093142" description="Velvet domain-containing protein" evidence="6">
    <location>
        <begin position="21"/>
        <end position="327"/>
    </location>
</feature>
<evidence type="ECO:0000256" key="2">
    <source>
        <dbReference type="ARBA" id="ARBA00023015"/>
    </source>
</evidence>
<dbReference type="GO" id="GO:0005634">
    <property type="term" value="C:nucleus"/>
    <property type="evidence" value="ECO:0007669"/>
    <property type="project" value="UniProtKB-SubCell"/>
</dbReference>
<evidence type="ECO:0000313" key="8">
    <source>
        <dbReference type="EMBL" id="KAG2200347.1"/>
    </source>
</evidence>
<keyword evidence="9" id="KW-1185">Reference proteome</keyword>
<feature type="signal peptide" evidence="6">
    <location>
        <begin position="1"/>
        <end position="20"/>
    </location>
</feature>
<feature type="region of interest" description="Disordered" evidence="5">
    <location>
        <begin position="253"/>
        <end position="280"/>
    </location>
</feature>
<organism evidence="8 9">
    <name type="scientific">Mucor saturninus</name>
    <dbReference type="NCBI Taxonomy" id="64648"/>
    <lineage>
        <taxon>Eukaryota</taxon>
        <taxon>Fungi</taxon>
        <taxon>Fungi incertae sedis</taxon>
        <taxon>Mucoromycota</taxon>
        <taxon>Mucoromycotina</taxon>
        <taxon>Mucoromycetes</taxon>
        <taxon>Mucorales</taxon>
        <taxon>Mucorineae</taxon>
        <taxon>Mucoraceae</taxon>
        <taxon>Mucor</taxon>
    </lineage>
</organism>
<feature type="compositionally biased region" description="Low complexity" evidence="5">
    <location>
        <begin position="266"/>
        <end position="275"/>
    </location>
</feature>
<feature type="non-terminal residue" evidence="8">
    <location>
        <position position="1"/>
    </location>
</feature>
<sequence>FFFFLFSLPFFFLLILHTMSCTYRFMDSSTQLPANRSYDIIQRQYPQQAKVSVSNERDRRSIEPAPILQMKWLNCTSAEQKKSLQSPFYFMVVNIVHTKNQSVLLPSLEYLSGSTVCSLYRLRDIDNTDGGFFIFGDLAVKKVGVYKLHFSLFELVGDKVETHKTMYSNEFTVYTSKQYPGVIESSFLSRTFSDQGIKIKVRKESRSNGDDIKSGTNLRKRKSENPKTKQREVVSPPSYASDDAYFGRWHASNHKSKRQVVPSPTPSLSPTLPSISSPPPNQLHEKWMMVDVDSYISNALPPLHEIMNRNHSYSPFPLDNSFFNRHH</sequence>
<evidence type="ECO:0000256" key="6">
    <source>
        <dbReference type="SAM" id="SignalP"/>
    </source>
</evidence>
<dbReference type="InterPro" id="IPR037525">
    <property type="entry name" value="Velvet_dom"/>
</dbReference>
<feature type="region of interest" description="Disordered" evidence="5">
    <location>
        <begin position="203"/>
        <end position="239"/>
    </location>
</feature>
<name>A0A8H7UZX9_9FUNG</name>
<dbReference type="OrthoDB" id="5599552at2759"/>
<keyword evidence="2" id="KW-0805">Transcription regulation</keyword>
<dbReference type="InterPro" id="IPR038491">
    <property type="entry name" value="Velvet_dom_sf"/>
</dbReference>
<dbReference type="EMBL" id="JAEPRD010000084">
    <property type="protein sequence ID" value="KAG2200347.1"/>
    <property type="molecule type" value="Genomic_DNA"/>
</dbReference>
<dbReference type="AlphaFoldDB" id="A0A8H7UZX9"/>
<dbReference type="PANTHER" id="PTHR33572">
    <property type="entry name" value="SPORE DEVELOPMENT REGULATOR VOSA"/>
    <property type="match status" value="1"/>
</dbReference>
<evidence type="ECO:0000313" key="9">
    <source>
        <dbReference type="Proteomes" id="UP000603453"/>
    </source>
</evidence>
<accession>A0A8H7UZX9</accession>
<feature type="compositionally biased region" description="Basic and acidic residues" evidence="5">
    <location>
        <begin position="203"/>
        <end position="213"/>
    </location>
</feature>
<keyword evidence="6" id="KW-0732">Signal</keyword>
<evidence type="ECO:0000256" key="4">
    <source>
        <dbReference type="ARBA" id="ARBA00023242"/>
    </source>
</evidence>
<dbReference type="Pfam" id="PF11754">
    <property type="entry name" value="Velvet"/>
    <property type="match status" value="2"/>
</dbReference>
<feature type="compositionally biased region" description="Basic and acidic residues" evidence="5">
    <location>
        <begin position="223"/>
        <end position="232"/>
    </location>
</feature>
<feature type="domain" description="Velvet" evidence="7">
    <location>
        <begin position="33"/>
        <end position="202"/>
    </location>
</feature>
<dbReference type="InterPro" id="IPR021740">
    <property type="entry name" value="Velvet"/>
</dbReference>
<protein>
    <recommendedName>
        <fullName evidence="7">Velvet domain-containing protein</fullName>
    </recommendedName>
</protein>
<reference evidence="8" key="1">
    <citation type="submission" date="2020-12" db="EMBL/GenBank/DDBJ databases">
        <title>Metabolic potential, ecology and presence of endohyphal bacteria is reflected in genomic diversity of Mucoromycotina.</title>
        <authorList>
            <person name="Muszewska A."/>
            <person name="Okrasinska A."/>
            <person name="Steczkiewicz K."/>
            <person name="Drgas O."/>
            <person name="Orlowska M."/>
            <person name="Perlinska-Lenart U."/>
            <person name="Aleksandrzak-Piekarczyk T."/>
            <person name="Szatraj K."/>
            <person name="Zielenkiewicz U."/>
            <person name="Pilsyk S."/>
            <person name="Malc E."/>
            <person name="Mieczkowski P."/>
            <person name="Kruszewska J.S."/>
            <person name="Biernat P."/>
            <person name="Pawlowska J."/>
        </authorList>
    </citation>
    <scope>NUCLEOTIDE SEQUENCE</scope>
    <source>
        <strain evidence="8">WA0000017839</strain>
    </source>
</reference>
<gene>
    <name evidence="8" type="ORF">INT47_002261</name>
</gene>
<dbReference type="PROSITE" id="PS51821">
    <property type="entry name" value="VELVET"/>
    <property type="match status" value="1"/>
</dbReference>
<keyword evidence="4" id="KW-0539">Nucleus</keyword>
<evidence type="ECO:0000256" key="5">
    <source>
        <dbReference type="SAM" id="MobiDB-lite"/>
    </source>
</evidence>
<keyword evidence="3" id="KW-0804">Transcription</keyword>
<evidence type="ECO:0000256" key="1">
    <source>
        <dbReference type="ARBA" id="ARBA00004123"/>
    </source>
</evidence>
<evidence type="ECO:0000259" key="7">
    <source>
        <dbReference type="PROSITE" id="PS51821"/>
    </source>
</evidence>
<dbReference type="Gene3D" id="2.60.40.3960">
    <property type="entry name" value="Velvet domain"/>
    <property type="match status" value="1"/>
</dbReference>